<name>A4P056_HAEIF</name>
<proteinExistence type="predicted"/>
<protein>
    <submittedName>
        <fullName evidence="1">Uncharacterized protein</fullName>
    </submittedName>
</protein>
<gene>
    <name evidence="1" type="ORF">CGSHiR3021_02753</name>
</gene>
<dbReference type="EMBL" id="AAZJ01000012">
    <property type="protein sequence ID" value="EDK13209.1"/>
    <property type="molecule type" value="Genomic_DNA"/>
</dbReference>
<dbReference type="BioCyc" id="HINF375063:G119K-1853-MONOMER"/>
<dbReference type="Proteomes" id="UP000005596">
    <property type="component" value="Unassembled WGS sequence"/>
</dbReference>
<reference evidence="1 2" key="1">
    <citation type="journal article" date="2007" name="Genome Biol.">
        <title>Characterization and modeling of the Haemophilus influenzae core and supragenomes based on the complete genomic sequences of Rd and 12 clinical nontypeable strains.</title>
        <authorList>
            <person name="Hogg J.S."/>
            <person name="Hu F.Z."/>
            <person name="Janto B."/>
            <person name="Boissy R."/>
            <person name="Hayes J."/>
            <person name="Keefe R."/>
            <person name="Post J.C."/>
            <person name="Ehrlich G.D."/>
        </authorList>
    </citation>
    <scope>NUCLEOTIDE SEQUENCE [LARGE SCALE GENOMIC DNA]</scope>
    <source>
        <strain evidence="1 2">22.4-21</strain>
    </source>
</reference>
<accession>A4P056</accession>
<sequence length="65" mass="6739">MILPEVGHCHTTFEAIGATTLELIGVLFALFTDDVTCVDEVSTGTLGDVPASDLIGPIIVPSDPI</sequence>
<organism evidence="1 2">
    <name type="scientific">Haemophilus influenzae 22.4-21</name>
    <dbReference type="NCBI Taxonomy" id="375063"/>
    <lineage>
        <taxon>Bacteria</taxon>
        <taxon>Pseudomonadati</taxon>
        <taxon>Pseudomonadota</taxon>
        <taxon>Gammaproteobacteria</taxon>
        <taxon>Pasteurellales</taxon>
        <taxon>Pasteurellaceae</taxon>
        <taxon>Haemophilus</taxon>
    </lineage>
</organism>
<dbReference type="AlphaFoldDB" id="A4P056"/>
<evidence type="ECO:0000313" key="2">
    <source>
        <dbReference type="Proteomes" id="UP000005596"/>
    </source>
</evidence>
<evidence type="ECO:0000313" key="1">
    <source>
        <dbReference type="EMBL" id="EDK13209.1"/>
    </source>
</evidence>